<evidence type="ECO:0000313" key="3">
    <source>
        <dbReference type="Proteomes" id="UP000315295"/>
    </source>
</evidence>
<dbReference type="EMBL" id="VIEB01000028">
    <property type="protein sequence ID" value="TQE11586.1"/>
    <property type="molecule type" value="Genomic_DNA"/>
</dbReference>
<reference evidence="2 3" key="1">
    <citation type="journal article" date="2019" name="G3 (Bethesda)">
        <title>Sequencing of a Wild Apple (Malus baccata) Genome Unravels the Differences Between Cultivated and Wild Apple Species Regarding Disease Resistance and Cold Tolerance.</title>
        <authorList>
            <person name="Chen X."/>
        </authorList>
    </citation>
    <scope>NUCLEOTIDE SEQUENCE [LARGE SCALE GENOMIC DNA]</scope>
    <source>
        <strain evidence="3">cv. Shandingzi</strain>
        <tissue evidence="2">Leaves</tissue>
    </source>
</reference>
<proteinExistence type="predicted"/>
<evidence type="ECO:0000313" key="2">
    <source>
        <dbReference type="EMBL" id="TQE11586.1"/>
    </source>
</evidence>
<keyword evidence="3" id="KW-1185">Reference proteome</keyword>
<gene>
    <name evidence="2" type="ORF">C1H46_002788</name>
</gene>
<organism evidence="2 3">
    <name type="scientific">Malus baccata</name>
    <name type="common">Siberian crab apple</name>
    <name type="synonym">Pyrus baccata</name>
    <dbReference type="NCBI Taxonomy" id="106549"/>
    <lineage>
        <taxon>Eukaryota</taxon>
        <taxon>Viridiplantae</taxon>
        <taxon>Streptophyta</taxon>
        <taxon>Embryophyta</taxon>
        <taxon>Tracheophyta</taxon>
        <taxon>Spermatophyta</taxon>
        <taxon>Magnoliopsida</taxon>
        <taxon>eudicotyledons</taxon>
        <taxon>Gunneridae</taxon>
        <taxon>Pentapetalae</taxon>
        <taxon>rosids</taxon>
        <taxon>fabids</taxon>
        <taxon>Rosales</taxon>
        <taxon>Rosaceae</taxon>
        <taxon>Amygdaloideae</taxon>
        <taxon>Maleae</taxon>
        <taxon>Malus</taxon>
    </lineage>
</organism>
<comment type="caution">
    <text evidence="2">The sequence shown here is derived from an EMBL/GenBank/DDBJ whole genome shotgun (WGS) entry which is preliminary data.</text>
</comment>
<sequence length="49" mass="5400">MSGNKISGQIPPEIGQLKVETTAGSEPEQEQLDRCLRVSGSLSKLTWHY</sequence>
<feature type="region of interest" description="Disordered" evidence="1">
    <location>
        <begin position="1"/>
        <end position="34"/>
    </location>
</feature>
<accession>A0A540NKM3</accession>
<dbReference type="AlphaFoldDB" id="A0A540NKM3"/>
<name>A0A540NKM3_MALBA</name>
<dbReference type="Proteomes" id="UP000315295">
    <property type="component" value="Unassembled WGS sequence"/>
</dbReference>
<evidence type="ECO:0000256" key="1">
    <source>
        <dbReference type="SAM" id="MobiDB-lite"/>
    </source>
</evidence>
<protein>
    <submittedName>
        <fullName evidence="2">Uncharacterized protein</fullName>
    </submittedName>
</protein>